<sequence length="279" mass="33704">MLDRKHTVLLRTHQLHKINNNDNIFHRVCHSCTHVLPFWHLFTNGEGNKTHVYCRRCQLSPTHRSRHPNPLWCGANMKWCHLCRDYEINLNDSYHQKPVISAFYNCESRWDRMRSSLLASGEMYLQAFSMHEFIALMDEYWEIVWPETGKWFLVKQNQWPSKLRSMQVYQSWYGRLYELAMWLRRIDENAAGAMRKMWVGKDAVRRRMAAWKSRDVDEARRTRRLKMEMDKLDRGKHERSPKPKVLSKVGKDKREWPWPPWRAHQTPDVSVIERLVKLC</sequence>
<name>A0A4S2N7H8_9PEZI</name>
<evidence type="ECO:0000256" key="1">
    <source>
        <dbReference type="SAM" id="MobiDB-lite"/>
    </source>
</evidence>
<evidence type="ECO:0000313" key="3">
    <source>
        <dbReference type="Proteomes" id="UP000298138"/>
    </source>
</evidence>
<organism evidence="2 3">
    <name type="scientific">Ascodesmis nigricans</name>
    <dbReference type="NCBI Taxonomy" id="341454"/>
    <lineage>
        <taxon>Eukaryota</taxon>
        <taxon>Fungi</taxon>
        <taxon>Dikarya</taxon>
        <taxon>Ascomycota</taxon>
        <taxon>Pezizomycotina</taxon>
        <taxon>Pezizomycetes</taxon>
        <taxon>Pezizales</taxon>
        <taxon>Ascodesmidaceae</taxon>
        <taxon>Ascodesmis</taxon>
    </lineage>
</organism>
<dbReference type="InParanoid" id="A0A4S2N7H8"/>
<gene>
    <name evidence="2" type="ORF">EX30DRAFT_337680</name>
</gene>
<evidence type="ECO:0000313" key="2">
    <source>
        <dbReference type="EMBL" id="TGZ85308.1"/>
    </source>
</evidence>
<proteinExistence type="predicted"/>
<feature type="region of interest" description="Disordered" evidence="1">
    <location>
        <begin position="230"/>
        <end position="251"/>
    </location>
</feature>
<feature type="non-terminal residue" evidence="2">
    <location>
        <position position="279"/>
    </location>
</feature>
<dbReference type="EMBL" id="ML220112">
    <property type="protein sequence ID" value="TGZ85308.1"/>
    <property type="molecule type" value="Genomic_DNA"/>
</dbReference>
<protein>
    <submittedName>
        <fullName evidence="2">Uncharacterized protein</fullName>
    </submittedName>
</protein>
<dbReference type="AlphaFoldDB" id="A0A4S2N7H8"/>
<accession>A0A4S2N7H8</accession>
<dbReference type="Proteomes" id="UP000298138">
    <property type="component" value="Unassembled WGS sequence"/>
</dbReference>
<feature type="compositionally biased region" description="Basic and acidic residues" evidence="1">
    <location>
        <begin position="230"/>
        <end position="241"/>
    </location>
</feature>
<reference evidence="2 3" key="1">
    <citation type="submission" date="2019-04" db="EMBL/GenBank/DDBJ databases">
        <title>Comparative genomics and transcriptomics to analyze fruiting body development in filamentous ascomycetes.</title>
        <authorList>
            <consortium name="DOE Joint Genome Institute"/>
            <person name="Lutkenhaus R."/>
            <person name="Traeger S."/>
            <person name="Breuer J."/>
            <person name="Kuo A."/>
            <person name="Lipzen A."/>
            <person name="Pangilinan J."/>
            <person name="Dilworth D."/>
            <person name="Sandor L."/>
            <person name="Poggeler S."/>
            <person name="Barry K."/>
            <person name="Grigoriev I.V."/>
            <person name="Nowrousian M."/>
        </authorList>
    </citation>
    <scope>NUCLEOTIDE SEQUENCE [LARGE SCALE GENOMIC DNA]</scope>
    <source>
        <strain evidence="2 3">CBS 389.68</strain>
    </source>
</reference>
<keyword evidence="3" id="KW-1185">Reference proteome</keyword>